<proteinExistence type="predicted"/>
<evidence type="ECO:0000313" key="2">
    <source>
        <dbReference type="Proteomes" id="UP001060215"/>
    </source>
</evidence>
<reference evidence="1 2" key="1">
    <citation type="journal article" date="2022" name="Plant J.">
        <title>Chromosome-level genome of Camellia lanceoleosa provides a valuable resource for understanding genome evolution and self-incompatibility.</title>
        <authorList>
            <person name="Gong W."/>
            <person name="Xiao S."/>
            <person name="Wang L."/>
            <person name="Liao Z."/>
            <person name="Chang Y."/>
            <person name="Mo W."/>
            <person name="Hu G."/>
            <person name="Li W."/>
            <person name="Zhao G."/>
            <person name="Zhu H."/>
            <person name="Hu X."/>
            <person name="Ji K."/>
            <person name="Xiang X."/>
            <person name="Song Q."/>
            <person name="Yuan D."/>
            <person name="Jin S."/>
            <person name="Zhang L."/>
        </authorList>
    </citation>
    <scope>NUCLEOTIDE SEQUENCE [LARGE SCALE GENOMIC DNA]</scope>
    <source>
        <strain evidence="1">SQ_2022a</strain>
    </source>
</reference>
<organism evidence="1 2">
    <name type="scientific">Camellia lanceoleosa</name>
    <dbReference type="NCBI Taxonomy" id="1840588"/>
    <lineage>
        <taxon>Eukaryota</taxon>
        <taxon>Viridiplantae</taxon>
        <taxon>Streptophyta</taxon>
        <taxon>Embryophyta</taxon>
        <taxon>Tracheophyta</taxon>
        <taxon>Spermatophyta</taxon>
        <taxon>Magnoliopsida</taxon>
        <taxon>eudicotyledons</taxon>
        <taxon>Gunneridae</taxon>
        <taxon>Pentapetalae</taxon>
        <taxon>asterids</taxon>
        <taxon>Ericales</taxon>
        <taxon>Theaceae</taxon>
        <taxon>Camellia</taxon>
    </lineage>
</organism>
<gene>
    <name evidence="1" type="ORF">LOK49_LG10G02386</name>
</gene>
<dbReference type="EMBL" id="CM045767">
    <property type="protein sequence ID" value="KAI7998123.1"/>
    <property type="molecule type" value="Genomic_DNA"/>
</dbReference>
<dbReference type="Proteomes" id="UP001060215">
    <property type="component" value="Chromosome 10"/>
</dbReference>
<name>A0ACC0GC68_9ERIC</name>
<comment type="caution">
    <text evidence="1">The sequence shown here is derived from an EMBL/GenBank/DDBJ whole genome shotgun (WGS) entry which is preliminary data.</text>
</comment>
<protein>
    <submittedName>
        <fullName evidence="1">Uncharacterized protein</fullName>
    </submittedName>
</protein>
<sequence length="166" mass="18677">MGKSLPRAATTKLQQKLTDHLIKTPKRSKPISQTRLVSPETPRFCCELRRPKSEKKMENNKSSSSSTRGGGAEEQNHRMPLSRVVSDCAKRWFQDTLKDAKAGDVSMQVLVGQMYYNGYGVPQDAQKGRIWMTRASRIRSSVWKVSNKRPGYNVSDSDSDEPEGNS</sequence>
<keyword evidence="2" id="KW-1185">Reference proteome</keyword>
<accession>A0ACC0GC68</accession>
<evidence type="ECO:0000313" key="1">
    <source>
        <dbReference type="EMBL" id="KAI7998123.1"/>
    </source>
</evidence>